<dbReference type="PROSITE" id="PS00741">
    <property type="entry name" value="DH_1"/>
    <property type="match status" value="1"/>
</dbReference>
<dbReference type="GeneID" id="114856251"/>
<accession>A0A6P7MM52</accession>
<protein>
    <submittedName>
        <fullName evidence="4">Rho guanine nucleotide exchange factor 19 isoform X1</fullName>
    </submittedName>
</protein>
<dbReference type="InterPro" id="IPR047271">
    <property type="entry name" value="Ephexin-like"/>
</dbReference>
<feature type="compositionally biased region" description="Polar residues" evidence="1">
    <location>
        <begin position="107"/>
        <end position="117"/>
    </location>
</feature>
<dbReference type="Proteomes" id="UP000515150">
    <property type="component" value="Chromosome 5"/>
</dbReference>
<dbReference type="AlphaFoldDB" id="A0A6P7MM52"/>
<name>A0A6P7MM52_BETSP</name>
<dbReference type="SUPFAM" id="SSF48065">
    <property type="entry name" value="DBL homology domain (DH-domain)"/>
    <property type="match status" value="1"/>
</dbReference>
<dbReference type="SUPFAM" id="SSF50729">
    <property type="entry name" value="PH domain-like"/>
    <property type="match status" value="1"/>
</dbReference>
<dbReference type="GO" id="GO:0005085">
    <property type="term" value="F:guanyl-nucleotide exchange factor activity"/>
    <property type="evidence" value="ECO:0007669"/>
    <property type="project" value="InterPro"/>
</dbReference>
<feature type="region of interest" description="Disordered" evidence="1">
    <location>
        <begin position="184"/>
        <end position="207"/>
    </location>
</feature>
<feature type="region of interest" description="Disordered" evidence="1">
    <location>
        <begin position="1"/>
        <end position="30"/>
    </location>
</feature>
<sequence>MFQSDCGETGNGRGSARTAHHNFTKSRPVSSLLSHMKKTEQLSPLFSPLGKARVQDAGVASEQNHAEDGSPCADFSSALRSVASKTFWDVEKMSMLFSPPGFEEKSPTLSPTDNEAQSAKGDTEPVEEEVQPVTFQSKYIQNFPLYQDYCLRALKDDLNRLSKSLVSELITPLYLQGLQFPRSSASASETPPPKARSAEAAPFSSPSTPIRVTPCALWQDLEEVKASGLLRGLTSRQIHLQECMFEVISSEASYLKSLEVAVNHFYASKALEQTLSHREHHILFSNIRRVMAASEKFFVDLEMHLGERVLMSQVGDIVLRHCPEFHALYVPYVTNMMYQEALLNQLLHQNRHFACLLKKLEHDPVCQRQSLKSFLVLPFQRVTRIKLLLENILKLTDQDSDARSSLEKAIRAVHEIVTDCDNKVRQMKQIEELVCLKALLDFDKVKSIPLVVSRRFLVHQGPMRQKMVGSTSNSKMSFTNIYLHLFNDLLIISLKKDQRFKVVDHAEFPTHVHTENLKTGFLSLPPESFLLRLSRSQTGLPTAMILVAHTKSERETWMKVLSQKH</sequence>
<gene>
    <name evidence="4" type="primary">si:ch73-15b2.5</name>
</gene>
<dbReference type="Gene3D" id="2.30.29.30">
    <property type="entry name" value="Pleckstrin-homology domain (PH domain)/Phosphotyrosine-binding domain (PTB)"/>
    <property type="match status" value="1"/>
</dbReference>
<reference evidence="4" key="1">
    <citation type="submission" date="2025-08" db="UniProtKB">
        <authorList>
            <consortium name="RefSeq"/>
        </authorList>
    </citation>
    <scope>IDENTIFICATION</scope>
</reference>
<evidence type="ECO:0000256" key="1">
    <source>
        <dbReference type="SAM" id="MobiDB-lite"/>
    </source>
</evidence>
<dbReference type="Pfam" id="PF00621">
    <property type="entry name" value="RhoGEF"/>
    <property type="match status" value="1"/>
</dbReference>
<keyword evidence="3" id="KW-1185">Reference proteome</keyword>
<dbReference type="InterPro" id="IPR000219">
    <property type="entry name" value="DH_dom"/>
</dbReference>
<dbReference type="OrthoDB" id="27593at2759"/>
<dbReference type="SMART" id="SM00325">
    <property type="entry name" value="RhoGEF"/>
    <property type="match status" value="1"/>
</dbReference>
<evidence type="ECO:0000259" key="2">
    <source>
        <dbReference type="PROSITE" id="PS50010"/>
    </source>
</evidence>
<dbReference type="PANTHER" id="PTHR12845:SF2">
    <property type="entry name" value="DH DOMAIN-CONTAINING PROTEIN-RELATED"/>
    <property type="match status" value="1"/>
</dbReference>
<dbReference type="InterPro" id="IPR001331">
    <property type="entry name" value="GDS_CDC24_CS"/>
</dbReference>
<dbReference type="CDD" id="cd00160">
    <property type="entry name" value="RhoGEF"/>
    <property type="match status" value="1"/>
</dbReference>
<feature type="domain" description="DH" evidence="2">
    <location>
        <begin position="239"/>
        <end position="423"/>
    </location>
</feature>
<feature type="region of interest" description="Disordered" evidence="1">
    <location>
        <begin position="101"/>
        <end position="130"/>
    </location>
</feature>
<dbReference type="GO" id="GO:0035556">
    <property type="term" value="P:intracellular signal transduction"/>
    <property type="evidence" value="ECO:0007669"/>
    <property type="project" value="InterPro"/>
</dbReference>
<dbReference type="InterPro" id="IPR011993">
    <property type="entry name" value="PH-like_dom_sf"/>
</dbReference>
<dbReference type="PROSITE" id="PS50010">
    <property type="entry name" value="DH_2"/>
    <property type="match status" value="1"/>
</dbReference>
<dbReference type="GO" id="GO:0005737">
    <property type="term" value="C:cytoplasm"/>
    <property type="evidence" value="ECO:0007669"/>
    <property type="project" value="TreeGrafter"/>
</dbReference>
<dbReference type="InterPro" id="IPR035899">
    <property type="entry name" value="DBL_dom_sf"/>
</dbReference>
<dbReference type="PANTHER" id="PTHR12845">
    <property type="entry name" value="GUANINE NUCLEOTIDE EXCHANGE FACTOR"/>
    <property type="match status" value="1"/>
</dbReference>
<organism evidence="3 4">
    <name type="scientific">Betta splendens</name>
    <name type="common">Siamese fighting fish</name>
    <dbReference type="NCBI Taxonomy" id="158456"/>
    <lineage>
        <taxon>Eukaryota</taxon>
        <taxon>Metazoa</taxon>
        <taxon>Chordata</taxon>
        <taxon>Craniata</taxon>
        <taxon>Vertebrata</taxon>
        <taxon>Euteleostomi</taxon>
        <taxon>Actinopterygii</taxon>
        <taxon>Neopterygii</taxon>
        <taxon>Teleostei</taxon>
        <taxon>Neoteleostei</taxon>
        <taxon>Acanthomorphata</taxon>
        <taxon>Anabantaria</taxon>
        <taxon>Anabantiformes</taxon>
        <taxon>Anabantoidei</taxon>
        <taxon>Osphronemidae</taxon>
        <taxon>Betta</taxon>
    </lineage>
</organism>
<evidence type="ECO:0000313" key="3">
    <source>
        <dbReference type="Proteomes" id="UP000515150"/>
    </source>
</evidence>
<dbReference type="RefSeq" id="XP_029007891.1">
    <property type="nucleotide sequence ID" value="XM_029152058.3"/>
</dbReference>
<proteinExistence type="predicted"/>
<dbReference type="Gene3D" id="1.20.900.10">
    <property type="entry name" value="Dbl homology (DH) domain"/>
    <property type="match status" value="1"/>
</dbReference>
<dbReference type="KEGG" id="bspl:114856251"/>
<dbReference type="GO" id="GO:0005634">
    <property type="term" value="C:nucleus"/>
    <property type="evidence" value="ECO:0007669"/>
    <property type="project" value="TreeGrafter"/>
</dbReference>
<dbReference type="InParanoid" id="A0A6P7MM52"/>
<evidence type="ECO:0000313" key="4">
    <source>
        <dbReference type="RefSeq" id="XP_029007891.1"/>
    </source>
</evidence>